<comment type="caution">
    <text evidence="2">The sequence shown here is derived from an EMBL/GenBank/DDBJ whole genome shotgun (WGS) entry which is preliminary data.</text>
</comment>
<dbReference type="Proteomes" id="UP000606921">
    <property type="component" value="Unassembled WGS sequence"/>
</dbReference>
<feature type="region of interest" description="Disordered" evidence="1">
    <location>
        <begin position="179"/>
        <end position="234"/>
    </location>
</feature>
<proteinExistence type="predicted"/>
<organism evidence="2 3">
    <name type="scientific">Pseudorhizobium endolithicum</name>
    <dbReference type="NCBI Taxonomy" id="1191678"/>
    <lineage>
        <taxon>Bacteria</taxon>
        <taxon>Pseudomonadati</taxon>
        <taxon>Pseudomonadota</taxon>
        <taxon>Alphaproteobacteria</taxon>
        <taxon>Hyphomicrobiales</taxon>
        <taxon>Rhizobiaceae</taxon>
        <taxon>Rhizobium/Agrobacterium group</taxon>
        <taxon>Pseudorhizobium</taxon>
    </lineage>
</organism>
<name>A0ABN7JW60_9HYPH</name>
<reference evidence="2 3" key="1">
    <citation type="submission" date="2020-11" db="EMBL/GenBank/DDBJ databases">
        <authorList>
            <person name="Lassalle F."/>
        </authorList>
    </citation>
    <scope>NUCLEOTIDE SEQUENCE [LARGE SCALE GENOMIC DNA]</scope>
    <source>
        <strain evidence="2 3">JC140</strain>
    </source>
</reference>
<evidence type="ECO:0000256" key="1">
    <source>
        <dbReference type="SAM" id="MobiDB-lite"/>
    </source>
</evidence>
<feature type="compositionally biased region" description="Basic and acidic residues" evidence="1">
    <location>
        <begin position="1"/>
        <end position="11"/>
    </location>
</feature>
<evidence type="ECO:0000313" key="3">
    <source>
        <dbReference type="Proteomes" id="UP000606921"/>
    </source>
</evidence>
<feature type="region of interest" description="Disordered" evidence="1">
    <location>
        <begin position="1"/>
        <end position="86"/>
    </location>
</feature>
<sequence length="234" mass="23771">MTEHDPNRGDGYRPGSTYAAGGNPAREGAAPELGRAASETARSATSTAQGAGGSLKERASEDWQAVKSMAQDELGHATGRAKEAAEGQKTYAAERLGGLATAMQKVGDELAQGDQPEVGRYAKQIGDSIQRLAGDIKGKEMGEIAAMAEDFGRRQPAAFLGIAALAGFAASRFLTASADRRQAGASPTDGVTRASASPRSADGVGTTSTAASPVSPATGAGYATSYTPEGRYNG</sequence>
<feature type="compositionally biased region" description="Low complexity" evidence="1">
    <location>
        <begin position="35"/>
        <end position="48"/>
    </location>
</feature>
<protein>
    <submittedName>
        <fullName evidence="2">Nutrient deprivation-induced protein</fullName>
    </submittedName>
</protein>
<accession>A0ABN7JW60</accession>
<dbReference type="EMBL" id="CABFWF030000015">
    <property type="protein sequence ID" value="CAD7051161.1"/>
    <property type="molecule type" value="Genomic_DNA"/>
</dbReference>
<gene>
    <name evidence="2" type="ORF">REJC140_01691</name>
</gene>
<dbReference type="RefSeq" id="WP_142593764.1">
    <property type="nucleotide sequence ID" value="NZ_CABFWF030000015.1"/>
</dbReference>
<keyword evidence="3" id="KW-1185">Reference proteome</keyword>
<evidence type="ECO:0000313" key="2">
    <source>
        <dbReference type="EMBL" id="CAD7051161.1"/>
    </source>
</evidence>